<dbReference type="Proteomes" id="UP000030762">
    <property type="component" value="Unassembled WGS sequence"/>
</dbReference>
<dbReference type="RefSeq" id="XP_008607909.1">
    <property type="nucleotide sequence ID" value="XM_008609687.1"/>
</dbReference>
<dbReference type="InParanoid" id="T0S6E0"/>
<name>T0S6E0_SAPDV</name>
<organism evidence="1 2">
    <name type="scientific">Saprolegnia diclina (strain VS20)</name>
    <dbReference type="NCBI Taxonomy" id="1156394"/>
    <lineage>
        <taxon>Eukaryota</taxon>
        <taxon>Sar</taxon>
        <taxon>Stramenopiles</taxon>
        <taxon>Oomycota</taxon>
        <taxon>Saprolegniomycetes</taxon>
        <taxon>Saprolegniales</taxon>
        <taxon>Saprolegniaceae</taxon>
        <taxon>Saprolegnia</taxon>
    </lineage>
</organism>
<proteinExistence type="predicted"/>
<gene>
    <name evidence="1" type="ORF">SDRG_04036</name>
</gene>
<protein>
    <submittedName>
        <fullName evidence="1">Uncharacterized protein</fullName>
    </submittedName>
</protein>
<dbReference type="OrthoDB" id="10487307at2759"/>
<dbReference type="VEuPathDB" id="FungiDB:SDRG_04036"/>
<evidence type="ECO:0000313" key="2">
    <source>
        <dbReference type="Proteomes" id="UP000030762"/>
    </source>
</evidence>
<keyword evidence="2" id="KW-1185">Reference proteome</keyword>
<dbReference type="EMBL" id="JH767141">
    <property type="protein sequence ID" value="EQC38317.1"/>
    <property type="molecule type" value="Genomic_DNA"/>
</dbReference>
<sequence>MDEVAFPAIDRAKRRFLKRTAPLRFNRRHHSGAGPSDSSEPNDSDAGALLRSLYEALDADLAGRYALPVIDVPALDASYAELLVLLDAPIALPELESCVVAAPSPSTNTENMILRSATTQTPSPAQCAARIQRRFRRYLASALFRGGRAQWQRYVQFQRRPRSPAFTPRGLWSAWQRYVAERRQWQGRASESVVESRDDVLARRAAIKALDGVYGMAKAHDSRQRQRRTFSAWVRWIAIRPCDRN</sequence>
<dbReference type="AlphaFoldDB" id="T0S6E0"/>
<accession>T0S6E0</accession>
<reference evidence="1 2" key="1">
    <citation type="submission" date="2012-04" db="EMBL/GenBank/DDBJ databases">
        <title>The Genome Sequence of Saprolegnia declina VS20.</title>
        <authorList>
            <consortium name="The Broad Institute Genome Sequencing Platform"/>
            <person name="Russ C."/>
            <person name="Nusbaum C."/>
            <person name="Tyler B."/>
            <person name="van West P."/>
            <person name="Dieguez-Uribeondo J."/>
            <person name="de Bruijn I."/>
            <person name="Tripathy S."/>
            <person name="Jiang R."/>
            <person name="Young S.K."/>
            <person name="Zeng Q."/>
            <person name="Gargeya S."/>
            <person name="Fitzgerald M."/>
            <person name="Haas B."/>
            <person name="Abouelleil A."/>
            <person name="Alvarado L."/>
            <person name="Arachchi H.M."/>
            <person name="Berlin A."/>
            <person name="Chapman S.B."/>
            <person name="Goldberg J."/>
            <person name="Griggs A."/>
            <person name="Gujja S."/>
            <person name="Hansen M."/>
            <person name="Howarth C."/>
            <person name="Imamovic A."/>
            <person name="Larimer J."/>
            <person name="McCowen C."/>
            <person name="Montmayeur A."/>
            <person name="Murphy C."/>
            <person name="Neiman D."/>
            <person name="Pearson M."/>
            <person name="Priest M."/>
            <person name="Roberts A."/>
            <person name="Saif S."/>
            <person name="Shea T."/>
            <person name="Sisk P."/>
            <person name="Sykes S."/>
            <person name="Wortman J."/>
            <person name="Nusbaum C."/>
            <person name="Birren B."/>
        </authorList>
    </citation>
    <scope>NUCLEOTIDE SEQUENCE [LARGE SCALE GENOMIC DNA]</scope>
    <source>
        <strain evidence="1 2">VS20</strain>
    </source>
</reference>
<evidence type="ECO:0000313" key="1">
    <source>
        <dbReference type="EMBL" id="EQC38317.1"/>
    </source>
</evidence>
<dbReference type="GeneID" id="19944763"/>